<name>A0ABU7JZ94_9NOCA</name>
<dbReference type="InterPro" id="IPR014284">
    <property type="entry name" value="RNA_pol_sigma-70_dom"/>
</dbReference>
<keyword evidence="3" id="KW-0805">Transcription regulation</keyword>
<dbReference type="Proteomes" id="UP001331936">
    <property type="component" value="Unassembled WGS sequence"/>
</dbReference>
<feature type="domain" description="RNA polymerase sigma-70 region 2" evidence="7">
    <location>
        <begin position="17"/>
        <end position="80"/>
    </location>
</feature>
<keyword evidence="6" id="KW-0804">Transcription</keyword>
<dbReference type="EMBL" id="JAUZMZ010000286">
    <property type="protein sequence ID" value="MEE2035333.1"/>
    <property type="molecule type" value="Genomic_DNA"/>
</dbReference>
<reference evidence="9 10" key="1">
    <citation type="submission" date="2023-08" db="EMBL/GenBank/DDBJ databases">
        <authorList>
            <person name="Girao M."/>
            <person name="Carvalho M.F."/>
        </authorList>
    </citation>
    <scope>NUCLEOTIDE SEQUENCE [LARGE SCALE GENOMIC DNA]</scope>
    <source>
        <strain evidence="9 10">CC-R104</strain>
    </source>
</reference>
<dbReference type="InterPro" id="IPR013249">
    <property type="entry name" value="RNA_pol_sigma70_r4_t2"/>
</dbReference>
<dbReference type="InterPro" id="IPR036388">
    <property type="entry name" value="WH-like_DNA-bd_sf"/>
</dbReference>
<dbReference type="Gene3D" id="3.10.450.50">
    <property type="match status" value="1"/>
</dbReference>
<dbReference type="Pfam" id="PF04542">
    <property type="entry name" value="Sigma70_r2"/>
    <property type="match status" value="1"/>
</dbReference>
<evidence type="ECO:0000259" key="7">
    <source>
        <dbReference type="Pfam" id="PF04542"/>
    </source>
</evidence>
<gene>
    <name evidence="9" type="ORF">Q8814_25040</name>
</gene>
<evidence type="ECO:0000313" key="10">
    <source>
        <dbReference type="Proteomes" id="UP001331936"/>
    </source>
</evidence>
<dbReference type="Pfam" id="PF08281">
    <property type="entry name" value="Sigma70_r4_2"/>
    <property type="match status" value="1"/>
</dbReference>
<dbReference type="PANTHER" id="PTHR30173">
    <property type="entry name" value="SIGMA 19 FACTOR"/>
    <property type="match status" value="1"/>
</dbReference>
<evidence type="ECO:0000256" key="3">
    <source>
        <dbReference type="ARBA" id="ARBA00023015"/>
    </source>
</evidence>
<dbReference type="InterPro" id="IPR013325">
    <property type="entry name" value="RNA_pol_sigma_r2"/>
</dbReference>
<evidence type="ECO:0000313" key="9">
    <source>
        <dbReference type="EMBL" id="MEE2035333.1"/>
    </source>
</evidence>
<dbReference type="InterPro" id="IPR032710">
    <property type="entry name" value="NTF2-like_dom_sf"/>
</dbReference>
<keyword evidence="5" id="KW-0238">DNA-binding</keyword>
<keyword evidence="4" id="KW-0731">Sigma factor</keyword>
<dbReference type="Gene3D" id="1.10.10.10">
    <property type="entry name" value="Winged helix-like DNA-binding domain superfamily/Winged helix DNA-binding domain"/>
    <property type="match status" value="1"/>
</dbReference>
<dbReference type="InterPro" id="IPR013324">
    <property type="entry name" value="RNA_pol_sigma_r3/r4-like"/>
</dbReference>
<dbReference type="SUPFAM" id="SSF88946">
    <property type="entry name" value="Sigma2 domain of RNA polymerase sigma factors"/>
    <property type="match status" value="1"/>
</dbReference>
<evidence type="ECO:0000256" key="2">
    <source>
        <dbReference type="ARBA" id="ARBA00011344"/>
    </source>
</evidence>
<comment type="subunit">
    <text evidence="2">Interacts transiently with the RNA polymerase catalytic core formed by RpoA, RpoB, RpoC and RpoZ (2 alpha, 1 beta, 1 beta' and 1 omega subunit) to form the RNA polymerase holoenzyme that can initiate transcription.</text>
</comment>
<accession>A0ABU7JZ94</accession>
<dbReference type="Gene3D" id="1.10.1740.10">
    <property type="match status" value="1"/>
</dbReference>
<evidence type="ECO:0000256" key="1">
    <source>
        <dbReference type="ARBA" id="ARBA00010641"/>
    </source>
</evidence>
<sequence>MADDKYTADGELLARQFELHRSHLRSVAYRMLGSSSDADDALQETWLRLSRSDTDDVVNLAGWLTTVVSRVCLDMLRSRGSRREIALDEHEHPDLHDDDRGTAPESQAVLADSVGVAMLVVLDTLDPAERLAFVLHDMFAVPFDEIAPIVDRTPAAARQLASRARRRVRGASATEPADQQRRNQVVDAFLAASREGRFGDLLALLDPAVVLRADDVAVATAKAAVGSGAPALESELRGPRAVAGAFSGKARHARPVLIDGMPGAAWAPGGTPRSVFVFTVEDGMVTEIEVIVDPATLEGLDVVFVD</sequence>
<dbReference type="SUPFAM" id="SSF88659">
    <property type="entry name" value="Sigma3 and sigma4 domains of RNA polymerase sigma factors"/>
    <property type="match status" value="1"/>
</dbReference>
<proteinExistence type="inferred from homology"/>
<evidence type="ECO:0000256" key="5">
    <source>
        <dbReference type="ARBA" id="ARBA00023125"/>
    </source>
</evidence>
<keyword evidence="10" id="KW-1185">Reference proteome</keyword>
<evidence type="ECO:0000256" key="4">
    <source>
        <dbReference type="ARBA" id="ARBA00023082"/>
    </source>
</evidence>
<evidence type="ECO:0000256" key="6">
    <source>
        <dbReference type="ARBA" id="ARBA00023163"/>
    </source>
</evidence>
<dbReference type="InterPro" id="IPR007627">
    <property type="entry name" value="RNA_pol_sigma70_r2"/>
</dbReference>
<organism evidence="9 10">
    <name type="scientific">Rhodococcus chondri</name>
    <dbReference type="NCBI Taxonomy" id="3065941"/>
    <lineage>
        <taxon>Bacteria</taxon>
        <taxon>Bacillati</taxon>
        <taxon>Actinomycetota</taxon>
        <taxon>Actinomycetes</taxon>
        <taxon>Mycobacteriales</taxon>
        <taxon>Nocardiaceae</taxon>
        <taxon>Rhodococcus</taxon>
    </lineage>
</organism>
<comment type="caution">
    <text evidence="9">The sequence shown here is derived from an EMBL/GenBank/DDBJ whole genome shotgun (WGS) entry which is preliminary data.</text>
</comment>
<dbReference type="NCBIfam" id="TIGR02937">
    <property type="entry name" value="sigma70-ECF"/>
    <property type="match status" value="1"/>
</dbReference>
<dbReference type="RefSeq" id="WP_330154659.1">
    <property type="nucleotide sequence ID" value="NZ_JAUZMZ010000286.1"/>
</dbReference>
<dbReference type="SUPFAM" id="SSF54427">
    <property type="entry name" value="NTF2-like"/>
    <property type="match status" value="1"/>
</dbReference>
<dbReference type="InterPro" id="IPR052704">
    <property type="entry name" value="ECF_Sigma-70_Domain"/>
</dbReference>
<comment type="similarity">
    <text evidence="1">Belongs to the sigma-70 factor family. ECF subfamily.</text>
</comment>
<feature type="domain" description="RNA polymerase sigma factor 70 region 4 type 2" evidence="8">
    <location>
        <begin position="119"/>
        <end position="167"/>
    </location>
</feature>
<evidence type="ECO:0000259" key="8">
    <source>
        <dbReference type="Pfam" id="PF08281"/>
    </source>
</evidence>
<dbReference type="PANTHER" id="PTHR30173:SF43">
    <property type="entry name" value="ECF RNA POLYMERASE SIGMA FACTOR SIGI-RELATED"/>
    <property type="match status" value="1"/>
</dbReference>
<protein>
    <submittedName>
        <fullName evidence="9">Sigma-70 family RNA polymerase sigma factor</fullName>
    </submittedName>
</protein>